<dbReference type="OrthoDB" id="9777460at2"/>
<dbReference type="InterPro" id="IPR050249">
    <property type="entry name" value="Pseudomonas-type_ThrB"/>
</dbReference>
<dbReference type="PANTHER" id="PTHR21064:SF6">
    <property type="entry name" value="AMINOGLYCOSIDE PHOSPHOTRANSFERASE DOMAIN-CONTAINING PROTEIN"/>
    <property type="match status" value="1"/>
</dbReference>
<evidence type="ECO:0000256" key="4">
    <source>
        <dbReference type="ARBA" id="ARBA00022741"/>
    </source>
</evidence>
<dbReference type="Gene3D" id="3.30.200.20">
    <property type="entry name" value="Phosphorylase Kinase, domain 1"/>
    <property type="match status" value="1"/>
</dbReference>
<evidence type="ECO:0000256" key="1">
    <source>
        <dbReference type="ARBA" id="ARBA00022605"/>
    </source>
</evidence>
<keyword evidence="6 8" id="KW-0067">ATP-binding</keyword>
<dbReference type="PANTHER" id="PTHR21064">
    <property type="entry name" value="AMINOGLYCOSIDE PHOSPHOTRANSFERASE DOMAIN-CONTAINING PROTEIN-RELATED"/>
    <property type="match status" value="1"/>
</dbReference>
<keyword evidence="2 8" id="KW-0808">Transferase</keyword>
<dbReference type="NCBIfam" id="TIGR00938">
    <property type="entry name" value="thrB_alt"/>
    <property type="match status" value="1"/>
</dbReference>
<dbReference type="UniPathway" id="UPA00050">
    <property type="reaction ID" value="UER00064"/>
</dbReference>
<evidence type="ECO:0000256" key="3">
    <source>
        <dbReference type="ARBA" id="ARBA00022697"/>
    </source>
</evidence>
<dbReference type="EC" id="2.7.1.39" evidence="8 9"/>
<keyword evidence="1 8" id="KW-0028">Amino-acid biosynthesis</keyword>
<keyword evidence="3 8" id="KW-0791">Threonine biosynthesis</keyword>
<dbReference type="GO" id="GO:0004413">
    <property type="term" value="F:homoserine kinase activity"/>
    <property type="evidence" value="ECO:0007669"/>
    <property type="project" value="UniProtKB-UniRule"/>
</dbReference>
<keyword evidence="4 8" id="KW-0547">Nucleotide-binding</keyword>
<dbReference type="EMBL" id="FUYB01000001">
    <property type="protein sequence ID" value="SKA68742.1"/>
    <property type="molecule type" value="Genomic_DNA"/>
</dbReference>
<keyword evidence="5 8" id="KW-0418">Kinase</keyword>
<evidence type="ECO:0000313" key="11">
    <source>
        <dbReference type="EMBL" id="SKA68742.1"/>
    </source>
</evidence>
<dbReference type="NCBIfam" id="NF003558">
    <property type="entry name" value="PRK05231.1"/>
    <property type="match status" value="1"/>
</dbReference>
<dbReference type="AlphaFoldDB" id="A0A1T4VUT4"/>
<dbReference type="HAMAP" id="MF_00301">
    <property type="entry name" value="Homoser_kinase_2"/>
    <property type="match status" value="1"/>
</dbReference>
<evidence type="ECO:0000313" key="12">
    <source>
        <dbReference type="Proteomes" id="UP000190460"/>
    </source>
</evidence>
<proteinExistence type="inferred from homology"/>
<evidence type="ECO:0000256" key="2">
    <source>
        <dbReference type="ARBA" id="ARBA00022679"/>
    </source>
</evidence>
<feature type="domain" description="Aminoglycoside phosphotransferase" evidence="10">
    <location>
        <begin position="27"/>
        <end position="255"/>
    </location>
</feature>
<dbReference type="InterPro" id="IPR011009">
    <property type="entry name" value="Kinase-like_dom_sf"/>
</dbReference>
<dbReference type="GO" id="GO:0005524">
    <property type="term" value="F:ATP binding"/>
    <property type="evidence" value="ECO:0007669"/>
    <property type="project" value="UniProtKB-KW"/>
</dbReference>
<sequence>MSVFTPVNAQELTEFLSHYAVGELLNYQGIAAGVENSNFFVTTTSGTYVLTLFEQHAPAELVYFLQVMQHMAKAQLPIAAPIRDTTGQLLRICNTKPAALITCLVGETLDQQQPSTLQCAAMGSILAQIHLVGQSFPLKRPPDRGHEWRLQTAKRLLPLAEPSDLALLTRTLRNQHTLNFKNLPTGLIHADLFRDNTLFLNAQLSGVLDWYYACDDCWLYDLAIVVNDWCCFENGALDTERLTACLHAYHQLRPLTQPEAVQWPSMLEAAALRFWLSRLVAILEPRVGSLVLQKDPLEFRQKLEQRQLETALIRACWVGAV</sequence>
<organism evidence="11 12">
    <name type="scientific">Thiothrix eikelboomii</name>
    <dbReference type="NCBI Taxonomy" id="92487"/>
    <lineage>
        <taxon>Bacteria</taxon>
        <taxon>Pseudomonadati</taxon>
        <taxon>Pseudomonadota</taxon>
        <taxon>Gammaproteobacteria</taxon>
        <taxon>Thiotrichales</taxon>
        <taxon>Thiotrichaceae</taxon>
        <taxon>Thiothrix</taxon>
    </lineage>
</organism>
<dbReference type="InterPro" id="IPR002575">
    <property type="entry name" value="Aminoglycoside_PTrfase"/>
</dbReference>
<dbReference type="Proteomes" id="UP000190460">
    <property type="component" value="Unassembled WGS sequence"/>
</dbReference>
<dbReference type="STRING" id="92487.SAMN02745130_00349"/>
<evidence type="ECO:0000256" key="7">
    <source>
        <dbReference type="ARBA" id="ARBA00038240"/>
    </source>
</evidence>
<accession>A0A1T4VUT4</accession>
<reference evidence="11 12" key="1">
    <citation type="submission" date="2017-02" db="EMBL/GenBank/DDBJ databases">
        <authorList>
            <person name="Peterson S.W."/>
        </authorList>
    </citation>
    <scope>NUCLEOTIDE SEQUENCE [LARGE SCALE GENOMIC DNA]</scope>
    <source>
        <strain evidence="11 12">ATCC 49788</strain>
    </source>
</reference>
<dbReference type="RefSeq" id="WP_078920848.1">
    <property type="nucleotide sequence ID" value="NZ_FUYB01000001.1"/>
</dbReference>
<evidence type="ECO:0000256" key="8">
    <source>
        <dbReference type="HAMAP-Rule" id="MF_00301"/>
    </source>
</evidence>
<evidence type="ECO:0000256" key="9">
    <source>
        <dbReference type="NCBIfam" id="TIGR00938"/>
    </source>
</evidence>
<dbReference type="GO" id="GO:0009088">
    <property type="term" value="P:threonine biosynthetic process"/>
    <property type="evidence" value="ECO:0007669"/>
    <property type="project" value="UniProtKB-UniRule"/>
</dbReference>
<gene>
    <name evidence="8" type="primary">thrB</name>
    <name evidence="11" type="ORF">SAMN02745130_00349</name>
</gene>
<evidence type="ECO:0000256" key="5">
    <source>
        <dbReference type="ARBA" id="ARBA00022777"/>
    </source>
</evidence>
<evidence type="ECO:0000259" key="10">
    <source>
        <dbReference type="Pfam" id="PF01636"/>
    </source>
</evidence>
<comment type="pathway">
    <text evidence="8">Amino-acid biosynthesis; L-threonine biosynthesis; L-threonine from L-aspartate: step 4/5.</text>
</comment>
<dbReference type="InterPro" id="IPR005280">
    <property type="entry name" value="Homoserine_kinase_II"/>
</dbReference>
<evidence type="ECO:0000256" key="6">
    <source>
        <dbReference type="ARBA" id="ARBA00022840"/>
    </source>
</evidence>
<protein>
    <recommendedName>
        <fullName evidence="8 9">Homoserine kinase</fullName>
        <shortName evidence="8">HK</shortName>
        <shortName evidence="8">HSK</shortName>
        <ecNumber evidence="8 9">2.7.1.39</ecNumber>
    </recommendedName>
</protein>
<name>A0A1T4VUT4_9GAMM</name>
<dbReference type="Gene3D" id="3.90.1200.10">
    <property type="match status" value="1"/>
</dbReference>
<dbReference type="Pfam" id="PF01636">
    <property type="entry name" value="APH"/>
    <property type="match status" value="1"/>
</dbReference>
<dbReference type="CDD" id="cd05153">
    <property type="entry name" value="HomoserineK_II"/>
    <property type="match status" value="1"/>
</dbReference>
<keyword evidence="12" id="KW-1185">Reference proteome</keyword>
<comment type="catalytic activity">
    <reaction evidence="8">
        <text>L-homoserine + ATP = O-phospho-L-homoserine + ADP + H(+)</text>
        <dbReference type="Rhea" id="RHEA:13985"/>
        <dbReference type="ChEBI" id="CHEBI:15378"/>
        <dbReference type="ChEBI" id="CHEBI:30616"/>
        <dbReference type="ChEBI" id="CHEBI:57476"/>
        <dbReference type="ChEBI" id="CHEBI:57590"/>
        <dbReference type="ChEBI" id="CHEBI:456216"/>
        <dbReference type="EC" id="2.7.1.39"/>
    </reaction>
</comment>
<comment type="similarity">
    <text evidence="7 8">Belongs to the pseudomonas-type ThrB family.</text>
</comment>
<dbReference type="SUPFAM" id="SSF56112">
    <property type="entry name" value="Protein kinase-like (PK-like)"/>
    <property type="match status" value="1"/>
</dbReference>